<dbReference type="PANTHER" id="PTHR10739">
    <property type="entry name" value="CYTIDYLYLTRANSFERASE"/>
    <property type="match status" value="1"/>
</dbReference>
<dbReference type="EC" id="2.7.7.15" evidence="8"/>
<comment type="similarity">
    <text evidence="1">Belongs to the cytidylyltransferase family.</text>
</comment>
<dbReference type="Gene3D" id="3.40.50.620">
    <property type="entry name" value="HUPs"/>
    <property type="match status" value="1"/>
</dbReference>
<dbReference type="HOGENOM" id="CLU_034585_1_2_1"/>
<dbReference type="SUPFAM" id="SSF52374">
    <property type="entry name" value="Nucleotidylyl transferase"/>
    <property type="match status" value="1"/>
</dbReference>
<dbReference type="OrthoDB" id="17102at2759"/>
<dbReference type="CDD" id="cd02174">
    <property type="entry name" value="CCT"/>
    <property type="match status" value="1"/>
</dbReference>
<keyword evidence="6" id="KW-0594">Phospholipid biosynthesis</keyword>
<evidence type="ECO:0000313" key="11">
    <source>
        <dbReference type="Proteomes" id="UP000016927"/>
    </source>
</evidence>
<evidence type="ECO:0000256" key="8">
    <source>
        <dbReference type="ARBA" id="ARBA00026101"/>
    </source>
</evidence>
<keyword evidence="11" id="KW-1185">Reference proteome</keyword>
<dbReference type="AlphaFoldDB" id="R0KYJ9"/>
<dbReference type="VEuPathDB" id="MicrosporidiaDB:NBO_6g0039"/>
<evidence type="ECO:0000259" key="9">
    <source>
        <dbReference type="Pfam" id="PF01467"/>
    </source>
</evidence>
<evidence type="ECO:0000256" key="7">
    <source>
        <dbReference type="ARBA" id="ARBA00023264"/>
    </source>
</evidence>
<organism evidence="10 11">
    <name type="scientific">Nosema bombycis (strain CQ1 / CVCC 102059)</name>
    <name type="common">Microsporidian parasite</name>
    <name type="synonym">Pebrine of silkworm</name>
    <dbReference type="NCBI Taxonomy" id="578461"/>
    <lineage>
        <taxon>Eukaryota</taxon>
        <taxon>Fungi</taxon>
        <taxon>Fungi incertae sedis</taxon>
        <taxon>Microsporidia</taxon>
        <taxon>Nosematidae</taxon>
        <taxon>Nosema</taxon>
    </lineage>
</organism>
<dbReference type="Proteomes" id="UP000016927">
    <property type="component" value="Unassembled WGS sequence"/>
</dbReference>
<dbReference type="GO" id="GO:0031210">
    <property type="term" value="F:phosphatidylcholine binding"/>
    <property type="evidence" value="ECO:0007669"/>
    <property type="project" value="TreeGrafter"/>
</dbReference>
<proteinExistence type="inferred from homology"/>
<keyword evidence="7" id="KW-1208">Phospholipid metabolism</keyword>
<dbReference type="InterPro" id="IPR045049">
    <property type="entry name" value="Pcy1-like"/>
</dbReference>
<keyword evidence="4 10" id="KW-0548">Nucleotidyltransferase</keyword>
<protein>
    <recommendedName>
        <fullName evidence="8">choline-phosphate cytidylyltransferase</fullName>
        <ecNumber evidence="8">2.7.7.15</ecNumber>
    </recommendedName>
</protein>
<dbReference type="InterPro" id="IPR014729">
    <property type="entry name" value="Rossmann-like_a/b/a_fold"/>
</dbReference>
<keyword evidence="3 10" id="KW-0808">Transferase</keyword>
<gene>
    <name evidence="10" type="primary">PCY1B</name>
    <name evidence="10" type="ORF">NBO_6g0039</name>
</gene>
<reference evidence="10 11" key="1">
    <citation type="journal article" date="2013" name="BMC Genomics">
        <title>Comparative genomics of parasitic silkworm microsporidia reveal an association between genome expansion and host adaptation.</title>
        <authorList>
            <person name="Pan G."/>
            <person name="Xu J."/>
            <person name="Li T."/>
            <person name="Xia Q."/>
            <person name="Liu S.L."/>
            <person name="Zhang G."/>
            <person name="Li S."/>
            <person name="Li C."/>
            <person name="Liu H."/>
            <person name="Yang L."/>
            <person name="Liu T."/>
            <person name="Zhang X."/>
            <person name="Wu Z."/>
            <person name="Fan W."/>
            <person name="Dang X."/>
            <person name="Xiang H."/>
            <person name="Tao M."/>
            <person name="Li Y."/>
            <person name="Hu J."/>
            <person name="Li Z."/>
            <person name="Lin L."/>
            <person name="Luo J."/>
            <person name="Geng L."/>
            <person name="Wang L."/>
            <person name="Long M."/>
            <person name="Wan Y."/>
            <person name="He N."/>
            <person name="Zhang Z."/>
            <person name="Lu C."/>
            <person name="Keeling P.J."/>
            <person name="Wang J."/>
            <person name="Xiang Z."/>
            <person name="Zhou Z."/>
        </authorList>
    </citation>
    <scope>NUCLEOTIDE SEQUENCE [LARGE SCALE GENOMIC DNA]</scope>
    <source>
        <strain evidence="11">CQ1 / CVCC 102059</strain>
    </source>
</reference>
<dbReference type="NCBIfam" id="TIGR00125">
    <property type="entry name" value="cyt_tran_rel"/>
    <property type="match status" value="1"/>
</dbReference>
<keyword evidence="5" id="KW-0443">Lipid metabolism</keyword>
<evidence type="ECO:0000256" key="3">
    <source>
        <dbReference type="ARBA" id="ARBA00022679"/>
    </source>
</evidence>
<evidence type="ECO:0000256" key="4">
    <source>
        <dbReference type="ARBA" id="ARBA00022695"/>
    </source>
</evidence>
<evidence type="ECO:0000313" key="10">
    <source>
        <dbReference type="EMBL" id="EOB15287.1"/>
    </source>
</evidence>
<dbReference type="EMBL" id="KB908914">
    <property type="protein sequence ID" value="EOB15287.1"/>
    <property type="molecule type" value="Genomic_DNA"/>
</dbReference>
<dbReference type="PANTHER" id="PTHR10739:SF13">
    <property type="entry name" value="CHOLINE-PHOSPHATE CYTIDYLYLTRANSFERASE"/>
    <property type="match status" value="1"/>
</dbReference>
<dbReference type="InterPro" id="IPR041723">
    <property type="entry name" value="CCT"/>
</dbReference>
<dbReference type="InterPro" id="IPR004821">
    <property type="entry name" value="Cyt_trans-like"/>
</dbReference>
<evidence type="ECO:0000256" key="5">
    <source>
        <dbReference type="ARBA" id="ARBA00023098"/>
    </source>
</evidence>
<dbReference type="STRING" id="578461.R0KYJ9"/>
<feature type="domain" description="Cytidyltransferase-like" evidence="9">
    <location>
        <begin position="53"/>
        <end position="180"/>
    </location>
</feature>
<keyword evidence="2" id="KW-0444">Lipid biosynthesis</keyword>
<dbReference type="GO" id="GO:0004105">
    <property type="term" value="F:choline-phosphate cytidylyltransferase activity"/>
    <property type="evidence" value="ECO:0007669"/>
    <property type="project" value="UniProtKB-EC"/>
</dbReference>
<evidence type="ECO:0000256" key="6">
    <source>
        <dbReference type="ARBA" id="ARBA00023209"/>
    </source>
</evidence>
<sequence>MKYVKEKKSLNDKREKYIRMLPTYPTKNVFEFENIQTKPIKYKIPKERPVRIYCDGVYDLFHYGHANSLEQAKNLFPNVHLVVGVTSDSVTHNIKGITVFNENERAESLRHCRHVDEVITNAPWVLTEEFMRMHKIDYVAQNEAPYKFGDIEDIYKGIKDKGKFVPIKRTMGISTSGIITKIVKDYDTYIARNLDRGATPKELGISFLQHNRIKVATKFKRFLRRVGFESKITEIKAEFRLASEFWERVRNDLITRFLTRFNRREISPPNVFDRIVDYVMSIHN</sequence>
<dbReference type="Pfam" id="PF01467">
    <property type="entry name" value="CTP_transf_like"/>
    <property type="match status" value="1"/>
</dbReference>
<dbReference type="OMA" id="FHYGHSR"/>
<evidence type="ECO:0000256" key="2">
    <source>
        <dbReference type="ARBA" id="ARBA00022516"/>
    </source>
</evidence>
<evidence type="ECO:0000256" key="1">
    <source>
        <dbReference type="ARBA" id="ARBA00010101"/>
    </source>
</evidence>
<name>R0KYJ9_NOSB1</name>
<accession>R0KYJ9</accession>